<dbReference type="EMBL" id="SJPL01000001">
    <property type="protein sequence ID" value="TWT68538.1"/>
    <property type="molecule type" value="Genomic_DNA"/>
</dbReference>
<evidence type="ECO:0008006" key="4">
    <source>
        <dbReference type="Google" id="ProtNLM"/>
    </source>
</evidence>
<protein>
    <recommendedName>
        <fullName evidence="4">Ycf48-like protein</fullName>
    </recommendedName>
</protein>
<keyword evidence="3" id="KW-1185">Reference proteome</keyword>
<comment type="caution">
    <text evidence="2">The sequence shown here is derived from an EMBL/GenBank/DDBJ whole genome shotgun (WGS) entry which is preliminary data.</text>
</comment>
<dbReference type="SUPFAM" id="SSF110296">
    <property type="entry name" value="Oligoxyloglucan reducing end-specific cellobiohydrolase"/>
    <property type="match status" value="1"/>
</dbReference>
<dbReference type="AlphaFoldDB" id="A0A5C5Y0Q4"/>
<dbReference type="InterPro" id="IPR015943">
    <property type="entry name" value="WD40/YVTN_repeat-like_dom_sf"/>
</dbReference>
<feature type="compositionally biased region" description="Polar residues" evidence="1">
    <location>
        <begin position="866"/>
        <end position="877"/>
    </location>
</feature>
<name>A0A5C5Y0Q4_9PLAN</name>
<dbReference type="CDD" id="cd15482">
    <property type="entry name" value="Sialidase_non-viral"/>
    <property type="match status" value="1"/>
</dbReference>
<dbReference type="Gene3D" id="2.130.10.10">
    <property type="entry name" value="YVTN repeat-like/Quinoprotein amine dehydrogenase"/>
    <property type="match status" value="1"/>
</dbReference>
<dbReference type="SUPFAM" id="SSF49344">
    <property type="entry name" value="CBD9-like"/>
    <property type="match status" value="1"/>
</dbReference>
<evidence type="ECO:0000313" key="3">
    <source>
        <dbReference type="Proteomes" id="UP000317238"/>
    </source>
</evidence>
<proteinExistence type="predicted"/>
<accession>A0A5C5Y0Q4</accession>
<feature type="region of interest" description="Disordered" evidence="1">
    <location>
        <begin position="863"/>
        <end position="888"/>
    </location>
</feature>
<dbReference type="Gene3D" id="2.60.40.1190">
    <property type="match status" value="1"/>
</dbReference>
<evidence type="ECO:0000256" key="1">
    <source>
        <dbReference type="SAM" id="MobiDB-lite"/>
    </source>
</evidence>
<sequence length="996" mass="108349">MKVSRRWCPQATWASAGSISRSGLVHRILWVVCFALVLAVAGSVQAQRVCRFPDYSAVDVLREESRLNAVAVSPDGQICVTVGDRGVILRSADRGQTWALVESSTRARLDDVTVVSADLWVAVGGFDDPVTGISRGVVIRSTDGGRSWSRGIDGDLPRLRQVEFDAARRCLVADGRFSFADLTDRFESYDGGRQWQGAAATAPDVQGSFKRAAKTPIVDGPADGVARASVTIADRNGDRRREEQIAVGDHGRIWRRRVPSTAGETADGIFSGDDATATGAWQPVHGDARRTAILIVTTDRIQTPWRLIASETLQSGQRTTVLWWDENSADQASNASERLADLDRFHDAVVQMGGGGVDYQPAVRPSGSADDASHSGWINTWLRRHRPAVLVIDRHMSRAVRQAWLHAAVKAQVQRVVDYQYGTSGDTLMHAGALYPRLGVVACDLQNDAWMTLGPDAAISAGASGELDHLALRWLYDARGSMVPGESIASGLPLSSGFRIAAGLPTASRRDVQIAQARIGLTRKVEALLGLSDNGDGASMPAGRQSMQGTLNQQLDALVSQFDSDDRLAVLWRLYRRATDASGRSGPVRPVDPGESQRILLDQIASRFPSQSVGQWAALRSKVLAASQERSMLAAASLPAFLTEPSDDRPRHSVEVVRSSPFQTESIQPSEPQQSDQSIGGIDSPFQVERTRWKGKATLGTLGQFGEAVFPGSRDSDIATSSKEPGAVDLQWEFHPWRLWLKRPGGCLDTDAQSDTSTEIENVDAAIADAPKSVPAGDSLSPGLQRLAMADRTNGWGELLTRATMVAPVAVTPKRPWLDGRLDDACWQGAVETQRDGVRFRFASDDEFIFIAVVCDEATHIGSGGSTPVQASVSTGPADSAKRRDHDLSQRPHLELRLDVDGDLTTAYRIAMTADRHTFDGVDGMSGWQPTWFYASEADDSGVTFEIAIRRNDLQRDGEATDVWFAQVRWALPGASHRDRLLPRPTDWVRLRWLVP</sequence>
<reference evidence="2 3" key="1">
    <citation type="submission" date="2019-02" db="EMBL/GenBank/DDBJ databases">
        <title>Deep-cultivation of Planctomycetes and their phenomic and genomic characterization uncovers novel biology.</title>
        <authorList>
            <person name="Wiegand S."/>
            <person name="Jogler M."/>
            <person name="Boedeker C."/>
            <person name="Pinto D."/>
            <person name="Vollmers J."/>
            <person name="Rivas-Marin E."/>
            <person name="Kohn T."/>
            <person name="Peeters S.H."/>
            <person name="Heuer A."/>
            <person name="Rast P."/>
            <person name="Oberbeckmann S."/>
            <person name="Bunk B."/>
            <person name="Jeske O."/>
            <person name="Meyerdierks A."/>
            <person name="Storesund J.E."/>
            <person name="Kallscheuer N."/>
            <person name="Luecker S."/>
            <person name="Lage O.M."/>
            <person name="Pohl T."/>
            <person name="Merkel B.J."/>
            <person name="Hornburger P."/>
            <person name="Mueller R.-W."/>
            <person name="Bruemmer F."/>
            <person name="Labrenz M."/>
            <person name="Spormann A.M."/>
            <person name="Op Den Camp H."/>
            <person name="Overmann J."/>
            <person name="Amann R."/>
            <person name="Jetten M.S.M."/>
            <person name="Mascher T."/>
            <person name="Medema M.H."/>
            <person name="Devos D.P."/>
            <person name="Kaster A.-K."/>
            <person name="Ovreas L."/>
            <person name="Rohde M."/>
            <person name="Galperin M.Y."/>
            <person name="Jogler C."/>
        </authorList>
    </citation>
    <scope>NUCLEOTIDE SEQUENCE [LARGE SCALE GENOMIC DNA]</scope>
    <source>
        <strain evidence="2 3">Pan14r</strain>
    </source>
</reference>
<evidence type="ECO:0000313" key="2">
    <source>
        <dbReference type="EMBL" id="TWT68538.1"/>
    </source>
</evidence>
<organism evidence="2 3">
    <name type="scientific">Crateriforma conspicua</name>
    <dbReference type="NCBI Taxonomy" id="2527996"/>
    <lineage>
        <taxon>Bacteria</taxon>
        <taxon>Pseudomonadati</taxon>
        <taxon>Planctomycetota</taxon>
        <taxon>Planctomycetia</taxon>
        <taxon>Planctomycetales</taxon>
        <taxon>Planctomycetaceae</taxon>
        <taxon>Crateriforma</taxon>
    </lineage>
</organism>
<gene>
    <name evidence="2" type="ORF">Pan14r_07840</name>
</gene>
<dbReference type="Proteomes" id="UP000317238">
    <property type="component" value="Unassembled WGS sequence"/>
</dbReference>
<feature type="region of interest" description="Disordered" evidence="1">
    <location>
        <begin position="659"/>
        <end position="683"/>
    </location>
</feature>
<feature type="compositionally biased region" description="Polar residues" evidence="1">
    <location>
        <begin position="660"/>
        <end position="678"/>
    </location>
</feature>